<reference evidence="2" key="1">
    <citation type="submission" date="2021-02" db="EMBL/GenBank/DDBJ databases">
        <authorList>
            <person name="Nowell W R."/>
        </authorList>
    </citation>
    <scope>NUCLEOTIDE SEQUENCE</scope>
</reference>
<proteinExistence type="predicted"/>
<dbReference type="Proteomes" id="UP000663832">
    <property type="component" value="Unassembled WGS sequence"/>
</dbReference>
<gene>
    <name evidence="1" type="ORF">BJG266_LOCUS44699</name>
    <name evidence="2" type="ORF">QVE165_LOCUS61674</name>
</gene>
<protein>
    <submittedName>
        <fullName evidence="2">Uncharacterized protein</fullName>
    </submittedName>
</protein>
<dbReference type="OrthoDB" id="10054971at2759"/>
<organism evidence="2 3">
    <name type="scientific">Adineta steineri</name>
    <dbReference type="NCBI Taxonomy" id="433720"/>
    <lineage>
        <taxon>Eukaryota</taxon>
        <taxon>Metazoa</taxon>
        <taxon>Spiralia</taxon>
        <taxon>Gnathifera</taxon>
        <taxon>Rotifera</taxon>
        <taxon>Eurotatoria</taxon>
        <taxon>Bdelloidea</taxon>
        <taxon>Adinetida</taxon>
        <taxon>Adinetidae</taxon>
        <taxon>Adineta</taxon>
    </lineage>
</organism>
<evidence type="ECO:0000313" key="2">
    <source>
        <dbReference type="EMBL" id="CAF1652516.1"/>
    </source>
</evidence>
<dbReference type="Proteomes" id="UP000663877">
    <property type="component" value="Unassembled WGS sequence"/>
</dbReference>
<dbReference type="EMBL" id="CAJNOM010004096">
    <property type="protein sequence ID" value="CAF1652516.1"/>
    <property type="molecule type" value="Genomic_DNA"/>
</dbReference>
<keyword evidence="3" id="KW-1185">Reference proteome</keyword>
<dbReference type="EMBL" id="CAJNOI010003730">
    <property type="protein sequence ID" value="CAF1527859.1"/>
    <property type="molecule type" value="Genomic_DNA"/>
</dbReference>
<evidence type="ECO:0000313" key="3">
    <source>
        <dbReference type="Proteomes" id="UP000663832"/>
    </source>
</evidence>
<accession>A0A816ETT4</accession>
<sequence length="170" mass="19640">MIDVSHCLILSTTSCLSHFYSGTIVTSDVVEYCIHVTNLPNDVTGEELSNIFRVDVGNILIRPYNELQNHLAENQRIPAEVWIKDIGSKAFLQKLAEEKNESVLRDFLIQCQVIPAPVNHFELYEGGYRVRISNFPPDATRSQICSRLWLRFFRDFTNLVTPMKMIHQRQ</sequence>
<name>A0A816ETT4_9BILA</name>
<evidence type="ECO:0000313" key="1">
    <source>
        <dbReference type="EMBL" id="CAF1527859.1"/>
    </source>
</evidence>
<dbReference type="AlphaFoldDB" id="A0A816ETT4"/>
<comment type="caution">
    <text evidence="2">The sequence shown here is derived from an EMBL/GenBank/DDBJ whole genome shotgun (WGS) entry which is preliminary data.</text>
</comment>